<accession>A0AAV4PYK2</accession>
<keyword evidence="3" id="KW-1185">Reference proteome</keyword>
<dbReference type="Proteomes" id="UP001054945">
    <property type="component" value="Unassembled WGS sequence"/>
</dbReference>
<organism evidence="2 3">
    <name type="scientific">Caerostris extrusa</name>
    <name type="common">Bark spider</name>
    <name type="synonym">Caerostris bankana</name>
    <dbReference type="NCBI Taxonomy" id="172846"/>
    <lineage>
        <taxon>Eukaryota</taxon>
        <taxon>Metazoa</taxon>
        <taxon>Ecdysozoa</taxon>
        <taxon>Arthropoda</taxon>
        <taxon>Chelicerata</taxon>
        <taxon>Arachnida</taxon>
        <taxon>Araneae</taxon>
        <taxon>Araneomorphae</taxon>
        <taxon>Entelegynae</taxon>
        <taxon>Araneoidea</taxon>
        <taxon>Araneidae</taxon>
        <taxon>Caerostris</taxon>
    </lineage>
</organism>
<gene>
    <name evidence="2" type="ORF">CEXT_480491</name>
</gene>
<protein>
    <submittedName>
        <fullName evidence="2">Uncharacterized protein</fullName>
    </submittedName>
</protein>
<evidence type="ECO:0000313" key="3">
    <source>
        <dbReference type="Proteomes" id="UP001054945"/>
    </source>
</evidence>
<dbReference type="EMBL" id="BPLR01005311">
    <property type="protein sequence ID" value="GIY01386.1"/>
    <property type="molecule type" value="Genomic_DNA"/>
</dbReference>
<comment type="caution">
    <text evidence="2">The sequence shown here is derived from an EMBL/GenBank/DDBJ whole genome shotgun (WGS) entry which is preliminary data.</text>
</comment>
<feature type="region of interest" description="Disordered" evidence="1">
    <location>
        <begin position="80"/>
        <end position="100"/>
    </location>
</feature>
<proteinExistence type="predicted"/>
<reference evidence="2 3" key="1">
    <citation type="submission" date="2021-06" db="EMBL/GenBank/DDBJ databases">
        <title>Caerostris extrusa draft genome.</title>
        <authorList>
            <person name="Kono N."/>
            <person name="Arakawa K."/>
        </authorList>
    </citation>
    <scope>NUCLEOTIDE SEQUENCE [LARGE SCALE GENOMIC DNA]</scope>
</reference>
<evidence type="ECO:0000313" key="2">
    <source>
        <dbReference type="EMBL" id="GIY01386.1"/>
    </source>
</evidence>
<dbReference type="AlphaFoldDB" id="A0AAV4PYK2"/>
<evidence type="ECO:0000256" key="1">
    <source>
        <dbReference type="SAM" id="MobiDB-lite"/>
    </source>
</evidence>
<sequence>MGNHLTRALRTLSGEILCFRKTLVIKTDAKRLISRTGRLASSSNVTAGREGTKFHLLNMQNILESFRKRYVSHINNPTCGPVAKATGPHKASGNGPITHH</sequence>
<name>A0AAV4PYK2_CAEEX</name>